<evidence type="ECO:0000313" key="2">
    <source>
        <dbReference type="EMBL" id="KAJ6430250.1"/>
    </source>
</evidence>
<accession>A0AAD6KVA3</accession>
<dbReference type="EMBL" id="JAPFFJ010000004">
    <property type="protein sequence ID" value="KAJ6430250.1"/>
    <property type="molecule type" value="Genomic_DNA"/>
</dbReference>
<comment type="caution">
    <text evidence="2">The sequence shown here is derived from an EMBL/GenBank/DDBJ whole genome shotgun (WGS) entry which is preliminary data.</text>
</comment>
<feature type="compositionally biased region" description="Polar residues" evidence="1">
    <location>
        <begin position="291"/>
        <end position="304"/>
    </location>
</feature>
<dbReference type="PANTHER" id="PTHR33318">
    <property type="entry name" value="ASPARTYL/GLUTAMYL-TRNA(ASN/GLN) AMIDOTRANSFERASE SUBUNIT"/>
    <property type="match status" value="1"/>
</dbReference>
<gene>
    <name evidence="2" type="ORF">OIU84_021624</name>
</gene>
<name>A0AAD6KVA3_9ROSI</name>
<proteinExistence type="predicted"/>
<keyword evidence="3" id="KW-1185">Reference proteome</keyword>
<dbReference type="GO" id="GO:0007142">
    <property type="term" value="P:male meiosis II"/>
    <property type="evidence" value="ECO:0007669"/>
    <property type="project" value="InterPro"/>
</dbReference>
<evidence type="ECO:0000256" key="1">
    <source>
        <dbReference type="SAM" id="MobiDB-lite"/>
    </source>
</evidence>
<feature type="region of interest" description="Disordered" evidence="1">
    <location>
        <begin position="186"/>
        <end position="214"/>
    </location>
</feature>
<protein>
    <submittedName>
        <fullName evidence="2">Uncharacterized protein</fullName>
    </submittedName>
</protein>
<dbReference type="PANTHER" id="PTHR33318:SF16">
    <property type="entry name" value="FK506-BINDING NUCLEAR-LIKE PROTEIN"/>
    <property type="match status" value="1"/>
</dbReference>
<reference evidence="2 3" key="1">
    <citation type="journal article" date="2023" name="Int. J. Mol. Sci.">
        <title>De Novo Assembly and Annotation of 11 Diverse Shrub Willow (Salix) Genomes Reveals Novel Gene Organization in Sex-Linked Regions.</title>
        <authorList>
            <person name="Hyden B."/>
            <person name="Feng K."/>
            <person name="Yates T.B."/>
            <person name="Jawdy S."/>
            <person name="Cereghino C."/>
            <person name="Smart L.B."/>
            <person name="Muchero W."/>
        </authorList>
    </citation>
    <scope>NUCLEOTIDE SEQUENCE [LARGE SCALE GENOMIC DNA]</scope>
    <source>
        <tissue evidence="2">Shoot tip</tissue>
    </source>
</reference>
<feature type="region of interest" description="Disordered" evidence="1">
    <location>
        <begin position="141"/>
        <end position="160"/>
    </location>
</feature>
<organism evidence="2 3">
    <name type="scientific">Salix udensis</name>
    <dbReference type="NCBI Taxonomy" id="889485"/>
    <lineage>
        <taxon>Eukaryota</taxon>
        <taxon>Viridiplantae</taxon>
        <taxon>Streptophyta</taxon>
        <taxon>Embryophyta</taxon>
        <taxon>Tracheophyta</taxon>
        <taxon>Spermatophyta</taxon>
        <taxon>Magnoliopsida</taxon>
        <taxon>eudicotyledons</taxon>
        <taxon>Gunneridae</taxon>
        <taxon>Pentapetalae</taxon>
        <taxon>rosids</taxon>
        <taxon>fabids</taxon>
        <taxon>Malpighiales</taxon>
        <taxon>Salicaceae</taxon>
        <taxon>Saliceae</taxon>
        <taxon>Salix</taxon>
    </lineage>
</organism>
<dbReference type="Proteomes" id="UP001162972">
    <property type="component" value="Chromosome 8"/>
</dbReference>
<feature type="region of interest" description="Disordered" evidence="1">
    <location>
        <begin position="291"/>
        <end position="315"/>
    </location>
</feature>
<dbReference type="InterPro" id="IPR039300">
    <property type="entry name" value="JASON"/>
</dbReference>
<sequence length="315" mass="35749">MGCFLGCFCLSSKKKRRKPGSRDQKLGRYEPLESVSTDFGITGNSITSEAELSKRPKKSLNYKVRKKVSFNLNVQTYEPIPKDECRNGYWESDEEETDKFAAKERESSSLSEGDSFAFKMASYPSNYRYRNCVDSYDEEYEMPYEESDLDEEDEEEDDNNGCQIDELRVNQKDLFGQFSSLSVSSQNRNSLTELGEEGTTENLKPLGDSNEGGLRSRHYVHSVLKPVENLSQWKAVKAKGTQPPKQQRKENVASEQHPPLCSLSNISHSTALEQEIAVDASLSNWVVLPNSYQKKTASNDAETNPSKKRLFDRPI</sequence>
<feature type="region of interest" description="Disordered" evidence="1">
    <location>
        <begin position="239"/>
        <end position="261"/>
    </location>
</feature>
<dbReference type="AlphaFoldDB" id="A0AAD6KVA3"/>
<feature type="compositionally biased region" description="Acidic residues" evidence="1">
    <location>
        <begin position="141"/>
        <end position="159"/>
    </location>
</feature>
<evidence type="ECO:0000313" key="3">
    <source>
        <dbReference type="Proteomes" id="UP001162972"/>
    </source>
</evidence>